<dbReference type="RefSeq" id="XP_009530217.1">
    <property type="nucleotide sequence ID" value="XM_009531922.1"/>
</dbReference>
<evidence type="ECO:0000256" key="1">
    <source>
        <dbReference type="SAM" id="SignalP"/>
    </source>
</evidence>
<evidence type="ECO:0000313" key="2">
    <source>
        <dbReference type="EMBL" id="EGZ12788.1"/>
    </source>
</evidence>
<name>G4ZSR7_PHYSP</name>
<dbReference type="GeneID" id="20642157"/>
<evidence type="ECO:0008006" key="4">
    <source>
        <dbReference type="Google" id="ProtNLM"/>
    </source>
</evidence>
<evidence type="ECO:0000313" key="3">
    <source>
        <dbReference type="Proteomes" id="UP000002640"/>
    </source>
</evidence>
<dbReference type="AlphaFoldDB" id="G4ZSR7"/>
<feature type="chain" id="PRO_5003472529" description="RxLR effector protein" evidence="1">
    <location>
        <begin position="26"/>
        <end position="100"/>
    </location>
</feature>
<gene>
    <name evidence="2" type="ORF">PHYSODRAFT_302672</name>
</gene>
<sequence>MIKKLPRLWKILAMAVLALWGLADGPDLVSSKMVTSSQQSFREAKAKQDADRRAAEIQRQQILANTAAKFDERQRTYSNYDSTYSWNRRYRSSTNVLNSN</sequence>
<proteinExistence type="predicted"/>
<dbReference type="InParanoid" id="G4ZSR7"/>
<dbReference type="SMR" id="G4ZSR7"/>
<protein>
    <recommendedName>
        <fullName evidence="4">RxLR effector protein</fullName>
    </recommendedName>
</protein>
<keyword evidence="3" id="KW-1185">Reference proteome</keyword>
<keyword evidence="1" id="KW-0732">Signal</keyword>
<dbReference type="Proteomes" id="UP000002640">
    <property type="component" value="Unassembled WGS sequence"/>
</dbReference>
<organism evidence="2 3">
    <name type="scientific">Phytophthora sojae (strain P6497)</name>
    <name type="common">Soybean stem and root rot agent</name>
    <name type="synonym">Phytophthora megasperma f. sp. glycines</name>
    <dbReference type="NCBI Taxonomy" id="1094619"/>
    <lineage>
        <taxon>Eukaryota</taxon>
        <taxon>Sar</taxon>
        <taxon>Stramenopiles</taxon>
        <taxon>Oomycota</taxon>
        <taxon>Peronosporomycetes</taxon>
        <taxon>Peronosporales</taxon>
        <taxon>Peronosporaceae</taxon>
        <taxon>Phytophthora</taxon>
    </lineage>
</organism>
<accession>G4ZSR7</accession>
<feature type="signal peptide" evidence="1">
    <location>
        <begin position="1"/>
        <end position="25"/>
    </location>
</feature>
<dbReference type="KEGG" id="psoj:PHYSODRAFT_302672"/>
<reference evidence="2 3" key="1">
    <citation type="journal article" date="2006" name="Science">
        <title>Phytophthora genome sequences uncover evolutionary origins and mechanisms of pathogenesis.</title>
        <authorList>
            <person name="Tyler B.M."/>
            <person name="Tripathy S."/>
            <person name="Zhang X."/>
            <person name="Dehal P."/>
            <person name="Jiang R.H."/>
            <person name="Aerts A."/>
            <person name="Arredondo F.D."/>
            <person name="Baxter L."/>
            <person name="Bensasson D."/>
            <person name="Beynon J.L."/>
            <person name="Chapman J."/>
            <person name="Damasceno C.M."/>
            <person name="Dorrance A.E."/>
            <person name="Dou D."/>
            <person name="Dickerman A.W."/>
            <person name="Dubchak I.L."/>
            <person name="Garbelotto M."/>
            <person name="Gijzen M."/>
            <person name="Gordon S.G."/>
            <person name="Govers F."/>
            <person name="Grunwald N.J."/>
            <person name="Huang W."/>
            <person name="Ivors K.L."/>
            <person name="Jones R.W."/>
            <person name="Kamoun S."/>
            <person name="Krampis K."/>
            <person name="Lamour K.H."/>
            <person name="Lee M.K."/>
            <person name="McDonald W.H."/>
            <person name="Medina M."/>
            <person name="Meijer H.J."/>
            <person name="Nordberg E.K."/>
            <person name="Maclean D.J."/>
            <person name="Ospina-Giraldo M.D."/>
            <person name="Morris P.F."/>
            <person name="Phuntumart V."/>
            <person name="Putnam N.H."/>
            <person name="Rash S."/>
            <person name="Rose J.K."/>
            <person name="Sakihama Y."/>
            <person name="Salamov A.A."/>
            <person name="Savidor A."/>
            <person name="Scheuring C.F."/>
            <person name="Smith B.M."/>
            <person name="Sobral B.W."/>
            <person name="Terry A."/>
            <person name="Torto-Alalibo T.A."/>
            <person name="Win J."/>
            <person name="Xu Z."/>
            <person name="Zhang H."/>
            <person name="Grigoriev I.V."/>
            <person name="Rokhsar D.S."/>
            <person name="Boore J.L."/>
        </authorList>
    </citation>
    <scope>NUCLEOTIDE SEQUENCE [LARGE SCALE GENOMIC DNA]</scope>
    <source>
        <strain evidence="2 3">P6497</strain>
    </source>
</reference>
<dbReference type="EMBL" id="JH159156">
    <property type="protein sequence ID" value="EGZ12788.1"/>
    <property type="molecule type" value="Genomic_DNA"/>
</dbReference>